<dbReference type="Proteomes" id="UP001604277">
    <property type="component" value="Unassembled WGS sequence"/>
</dbReference>
<comment type="caution">
    <text evidence="4">The sequence shown here is derived from an EMBL/GenBank/DDBJ whole genome shotgun (WGS) entry which is preliminary data.</text>
</comment>
<dbReference type="InterPro" id="IPR005630">
    <property type="entry name" value="Terpene_synthase_metal-bd"/>
</dbReference>
<evidence type="ECO:0000259" key="3">
    <source>
        <dbReference type="Pfam" id="PF03936"/>
    </source>
</evidence>
<dbReference type="AlphaFoldDB" id="A0ABD1S8V1"/>
<feature type="domain" description="Terpene synthase metal-binding" evidence="3">
    <location>
        <begin position="200"/>
        <end position="290"/>
    </location>
</feature>
<dbReference type="InterPro" id="IPR008949">
    <property type="entry name" value="Isoprenoid_synthase_dom_sf"/>
</dbReference>
<gene>
    <name evidence="4" type="ORF">Fot_39576</name>
</gene>
<dbReference type="Gene3D" id="1.50.10.130">
    <property type="entry name" value="Terpene synthase, N-terminal domain"/>
    <property type="match status" value="1"/>
</dbReference>
<dbReference type="InterPro" id="IPR001906">
    <property type="entry name" value="Terpene_synth_N"/>
</dbReference>
<dbReference type="PANTHER" id="PTHR31225:SF76">
    <property type="entry name" value="SESQUITERPENE SYNTHASE 15"/>
    <property type="match status" value="1"/>
</dbReference>
<dbReference type="GO" id="GO:0016829">
    <property type="term" value="F:lyase activity"/>
    <property type="evidence" value="ECO:0007669"/>
    <property type="project" value="UniProtKB-KW"/>
</dbReference>
<organism evidence="4 5">
    <name type="scientific">Forsythia ovata</name>
    <dbReference type="NCBI Taxonomy" id="205694"/>
    <lineage>
        <taxon>Eukaryota</taxon>
        <taxon>Viridiplantae</taxon>
        <taxon>Streptophyta</taxon>
        <taxon>Embryophyta</taxon>
        <taxon>Tracheophyta</taxon>
        <taxon>Spermatophyta</taxon>
        <taxon>Magnoliopsida</taxon>
        <taxon>eudicotyledons</taxon>
        <taxon>Gunneridae</taxon>
        <taxon>Pentapetalae</taxon>
        <taxon>asterids</taxon>
        <taxon>lamiids</taxon>
        <taxon>Lamiales</taxon>
        <taxon>Oleaceae</taxon>
        <taxon>Forsythieae</taxon>
        <taxon>Forsythia</taxon>
    </lineage>
</organism>
<dbReference type="EMBL" id="JBFOLJ010000011">
    <property type="protein sequence ID" value="KAL2495819.1"/>
    <property type="molecule type" value="Genomic_DNA"/>
</dbReference>
<dbReference type="SUPFAM" id="SSF48239">
    <property type="entry name" value="Terpenoid cyclases/Protein prenyltransferases"/>
    <property type="match status" value="1"/>
</dbReference>
<evidence type="ECO:0000256" key="1">
    <source>
        <dbReference type="ARBA" id="ARBA00022723"/>
    </source>
</evidence>
<dbReference type="PANTHER" id="PTHR31225">
    <property type="entry name" value="OS04G0344100 PROTEIN-RELATED"/>
    <property type="match status" value="1"/>
</dbReference>
<keyword evidence="5" id="KW-1185">Reference proteome</keyword>
<proteinExistence type="predicted"/>
<dbReference type="Gene3D" id="1.10.600.10">
    <property type="entry name" value="Farnesyl Diphosphate Synthase"/>
    <property type="match status" value="2"/>
</dbReference>
<dbReference type="SUPFAM" id="SSF48576">
    <property type="entry name" value="Terpenoid synthases"/>
    <property type="match status" value="1"/>
</dbReference>
<dbReference type="Pfam" id="PF01397">
    <property type="entry name" value="Terpene_synth"/>
    <property type="match status" value="1"/>
</dbReference>
<accession>A0ABD1S8V1</accession>
<feature type="domain" description="Terpene synthase N-terminal" evidence="2">
    <location>
        <begin position="90"/>
        <end position="159"/>
    </location>
</feature>
<evidence type="ECO:0000259" key="2">
    <source>
        <dbReference type="Pfam" id="PF01397"/>
    </source>
</evidence>
<dbReference type="GO" id="GO:0046872">
    <property type="term" value="F:metal ion binding"/>
    <property type="evidence" value="ECO:0007669"/>
    <property type="project" value="UniProtKB-KW"/>
</dbReference>
<reference evidence="5" key="1">
    <citation type="submission" date="2024-07" db="EMBL/GenBank/DDBJ databases">
        <title>Two chromosome-level genome assemblies of Korean endemic species Abeliophyllum distichum and Forsythia ovata (Oleaceae).</title>
        <authorList>
            <person name="Jang H."/>
        </authorList>
    </citation>
    <scope>NUCLEOTIDE SEQUENCE [LARGE SCALE GENOMIC DNA]</scope>
</reference>
<dbReference type="Pfam" id="PF03936">
    <property type="entry name" value="Terpene_synth_C"/>
    <property type="match status" value="1"/>
</dbReference>
<evidence type="ECO:0000313" key="5">
    <source>
        <dbReference type="Proteomes" id="UP001604277"/>
    </source>
</evidence>
<name>A0ABD1S8V1_9LAMI</name>
<protein>
    <submittedName>
        <fullName evidence="4">Germacrene-D synthase</fullName>
    </submittedName>
</protein>
<keyword evidence="1" id="KW-0479">Metal-binding</keyword>
<dbReference type="InterPro" id="IPR008930">
    <property type="entry name" value="Terpenoid_cyclase/PrenylTrfase"/>
</dbReference>
<dbReference type="InterPro" id="IPR036965">
    <property type="entry name" value="Terpene_synth_N_sf"/>
</dbReference>
<evidence type="ECO:0000313" key="4">
    <source>
        <dbReference type="EMBL" id="KAL2495819.1"/>
    </source>
</evidence>
<sequence length="299" mass="33696">MSIQICALAAPISTKNVGIENARRSVTYHPSVWGDYFLEYTSDLTDILTHEEQEHQILKEEVNKLLAATPDDFAHKLDLVDSIQRLGVGVFDKFKDKQGKFDESLVSNVQGLLSLYEAAQFRVHGEETLEEALTFSITHLNSLILQVSNSLSGQIREALEMPIHKTLTRLGARRFLSIYQQDESQNDILLNFAKLDFNLLQKMHQKELYNITRAYFEEAKWAYNGYLPIDMEEYMKVAVTSSGYIMLSTTCLVGMGELVTKEAFDWISSESIAVKGSAIIARLMDDMAGHGVTSLNSII</sequence>
<dbReference type="InterPro" id="IPR050148">
    <property type="entry name" value="Terpene_synthase-like"/>
</dbReference>